<organism evidence="2 3">
    <name type="scientific">Streptomyces yaizuensis</name>
    <dbReference type="NCBI Taxonomy" id="2989713"/>
    <lineage>
        <taxon>Bacteria</taxon>
        <taxon>Bacillati</taxon>
        <taxon>Actinomycetota</taxon>
        <taxon>Actinomycetes</taxon>
        <taxon>Kitasatosporales</taxon>
        <taxon>Streptomycetaceae</taxon>
        <taxon>Streptomyces</taxon>
    </lineage>
</organism>
<reference evidence="2 3" key="1">
    <citation type="submission" date="2022-10" db="EMBL/GenBank/DDBJ databases">
        <title>Draft genome sequence of Streptomyces sp. YSPA8.</title>
        <authorList>
            <person name="Moriuchi R."/>
            <person name="Dohra H."/>
            <person name="Yamamura H."/>
            <person name="Kodani S."/>
        </authorList>
    </citation>
    <scope>NUCLEOTIDE SEQUENCE [LARGE SCALE GENOMIC DNA]</scope>
    <source>
        <strain evidence="2 3">YSPA8</strain>
    </source>
</reference>
<evidence type="ECO:0000313" key="3">
    <source>
        <dbReference type="Proteomes" id="UP001291653"/>
    </source>
</evidence>
<comment type="caution">
    <text evidence="2">The sequence shown here is derived from an EMBL/GenBank/DDBJ whole genome shotgun (WGS) entry which is preliminary data.</text>
</comment>
<keyword evidence="3" id="KW-1185">Reference proteome</keyword>
<feature type="region of interest" description="Disordered" evidence="1">
    <location>
        <begin position="40"/>
        <end position="84"/>
    </location>
</feature>
<proteinExistence type="predicted"/>
<dbReference type="EMBL" id="BSBI01000005">
    <property type="protein sequence ID" value="GLF95558.1"/>
    <property type="molecule type" value="Genomic_DNA"/>
</dbReference>
<name>A0ABQ5NZG9_9ACTN</name>
<dbReference type="RefSeq" id="WP_323447613.1">
    <property type="nucleotide sequence ID" value="NZ_BSBI01000005.1"/>
</dbReference>
<accession>A0ABQ5NZG9</accession>
<gene>
    <name evidence="2" type="ORF">SYYSPA8_14695</name>
</gene>
<evidence type="ECO:0000313" key="2">
    <source>
        <dbReference type="EMBL" id="GLF95558.1"/>
    </source>
</evidence>
<sequence>MDESDPAYRLWHQLASAAENLGDLQTELAATADTLHALTTGQEPGLQEAARAQSPSLTGRTVAPSPAVPSAPAPSTVPCRGRTR</sequence>
<evidence type="ECO:0000256" key="1">
    <source>
        <dbReference type="SAM" id="MobiDB-lite"/>
    </source>
</evidence>
<dbReference type="Proteomes" id="UP001291653">
    <property type="component" value="Unassembled WGS sequence"/>
</dbReference>
<protein>
    <submittedName>
        <fullName evidence="2">Uncharacterized protein</fullName>
    </submittedName>
</protein>